<comment type="similarity">
    <text evidence="1">Belongs to the GST superfamily.</text>
</comment>
<dbReference type="InterPro" id="IPR010987">
    <property type="entry name" value="Glutathione-S-Trfase_C-like"/>
</dbReference>
<evidence type="ECO:0008006" key="6">
    <source>
        <dbReference type="Google" id="ProtNLM"/>
    </source>
</evidence>
<dbReference type="PROSITE" id="PS50404">
    <property type="entry name" value="GST_NTER"/>
    <property type="match status" value="1"/>
</dbReference>
<evidence type="ECO:0000259" key="2">
    <source>
        <dbReference type="PROSITE" id="PS50404"/>
    </source>
</evidence>
<evidence type="ECO:0000259" key="3">
    <source>
        <dbReference type="PROSITE" id="PS50405"/>
    </source>
</evidence>
<dbReference type="CDD" id="cd03048">
    <property type="entry name" value="GST_N_Ure2p_like"/>
    <property type="match status" value="1"/>
</dbReference>
<dbReference type="InterPro" id="IPR004046">
    <property type="entry name" value="GST_C"/>
</dbReference>
<dbReference type="Pfam" id="PF00043">
    <property type="entry name" value="GST_C"/>
    <property type="match status" value="1"/>
</dbReference>
<dbReference type="STRING" id="2316362.A0A4Q2DZ94"/>
<reference evidence="4 5" key="1">
    <citation type="submission" date="2019-01" db="EMBL/GenBank/DDBJ databases">
        <title>Draft genome sequence of Psathyrella aberdarensis IHI B618.</title>
        <authorList>
            <person name="Buettner E."/>
            <person name="Kellner H."/>
        </authorList>
    </citation>
    <scope>NUCLEOTIDE SEQUENCE [LARGE SCALE GENOMIC DNA]</scope>
    <source>
        <strain evidence="4 5">IHI B618</strain>
    </source>
</reference>
<dbReference type="InterPro" id="IPR040079">
    <property type="entry name" value="Glutathione_S-Trfase"/>
</dbReference>
<sequence length="243" mass="27595">MTSTTTTSKPLHLYTYPTPNGIPVAAYLEELKAAYPGVVDYEATHVDLYKGVQKEAWFKKVNPVGQIPALVDYTRSRPGDDDKKDSDSQGFAIFDGVAILFYLAQNYDKEFKFSFNPVKEVEEFSEMVQWLMFTGSGLAPRFGECRYYRVVAPGKGSDHVVNRNVELLRNFFSVLEARLTSRDYLVGRGKGKYSLADMRAWPHIKFHEVTGIESLEEYPNLKAWLERCFERAGSKNGFEVGKA</sequence>
<dbReference type="Pfam" id="PF13409">
    <property type="entry name" value="GST_N_2"/>
    <property type="match status" value="1"/>
</dbReference>
<comment type="caution">
    <text evidence="4">The sequence shown here is derived from an EMBL/GenBank/DDBJ whole genome shotgun (WGS) entry which is preliminary data.</text>
</comment>
<protein>
    <recommendedName>
        <fullName evidence="6">Glutathione S-transferase</fullName>
    </recommendedName>
</protein>
<accession>A0A4Q2DZ94</accession>
<name>A0A4Q2DZ94_9AGAR</name>
<dbReference type="Proteomes" id="UP000290288">
    <property type="component" value="Unassembled WGS sequence"/>
</dbReference>
<dbReference type="SUPFAM" id="SSF47616">
    <property type="entry name" value="GST C-terminal domain-like"/>
    <property type="match status" value="1"/>
</dbReference>
<dbReference type="EMBL" id="SDEE01000002">
    <property type="protein sequence ID" value="RXW25663.1"/>
    <property type="molecule type" value="Genomic_DNA"/>
</dbReference>
<feature type="domain" description="GST N-terminal" evidence="2">
    <location>
        <begin position="8"/>
        <end position="111"/>
    </location>
</feature>
<dbReference type="SFLD" id="SFLDG00358">
    <property type="entry name" value="Main_(cytGST)"/>
    <property type="match status" value="1"/>
</dbReference>
<evidence type="ECO:0000313" key="4">
    <source>
        <dbReference type="EMBL" id="RXW25663.1"/>
    </source>
</evidence>
<dbReference type="InterPro" id="IPR004045">
    <property type="entry name" value="Glutathione_S-Trfase_N"/>
</dbReference>
<proteinExistence type="inferred from homology"/>
<dbReference type="PANTHER" id="PTHR44051">
    <property type="entry name" value="GLUTATHIONE S-TRANSFERASE-RELATED"/>
    <property type="match status" value="1"/>
</dbReference>
<dbReference type="InterPro" id="IPR036249">
    <property type="entry name" value="Thioredoxin-like_sf"/>
</dbReference>
<dbReference type="Gene3D" id="1.20.1050.10">
    <property type="match status" value="1"/>
</dbReference>
<gene>
    <name evidence="4" type="ORF">EST38_g131</name>
</gene>
<dbReference type="PROSITE" id="PS50405">
    <property type="entry name" value="GST_CTER"/>
    <property type="match status" value="1"/>
</dbReference>
<evidence type="ECO:0000313" key="5">
    <source>
        <dbReference type="Proteomes" id="UP000290288"/>
    </source>
</evidence>
<dbReference type="PANTHER" id="PTHR44051:SF8">
    <property type="entry name" value="GLUTATHIONE S-TRANSFERASE GSTA"/>
    <property type="match status" value="1"/>
</dbReference>
<dbReference type="SUPFAM" id="SSF52833">
    <property type="entry name" value="Thioredoxin-like"/>
    <property type="match status" value="1"/>
</dbReference>
<dbReference type="OrthoDB" id="422574at2759"/>
<dbReference type="Gene3D" id="3.40.30.10">
    <property type="entry name" value="Glutaredoxin"/>
    <property type="match status" value="1"/>
</dbReference>
<dbReference type="AlphaFoldDB" id="A0A4Q2DZ94"/>
<dbReference type="SFLD" id="SFLDS00019">
    <property type="entry name" value="Glutathione_Transferase_(cytos"/>
    <property type="match status" value="1"/>
</dbReference>
<feature type="domain" description="GST C-terminal" evidence="3">
    <location>
        <begin position="120"/>
        <end position="243"/>
    </location>
</feature>
<evidence type="ECO:0000256" key="1">
    <source>
        <dbReference type="ARBA" id="ARBA00007409"/>
    </source>
</evidence>
<organism evidence="4 5">
    <name type="scientific">Candolleomyces aberdarensis</name>
    <dbReference type="NCBI Taxonomy" id="2316362"/>
    <lineage>
        <taxon>Eukaryota</taxon>
        <taxon>Fungi</taxon>
        <taxon>Dikarya</taxon>
        <taxon>Basidiomycota</taxon>
        <taxon>Agaricomycotina</taxon>
        <taxon>Agaricomycetes</taxon>
        <taxon>Agaricomycetidae</taxon>
        <taxon>Agaricales</taxon>
        <taxon>Agaricineae</taxon>
        <taxon>Psathyrellaceae</taxon>
        <taxon>Candolleomyces</taxon>
    </lineage>
</organism>
<dbReference type="InterPro" id="IPR036282">
    <property type="entry name" value="Glutathione-S-Trfase_C_sf"/>
</dbReference>
<keyword evidence="5" id="KW-1185">Reference proteome</keyword>